<name>A0AAV4P4S5_9ARAC</name>
<gene>
    <name evidence="3" type="primary">AVEN_137058_1</name>
    <name evidence="3" type="ORF">CDAR_528391</name>
</gene>
<evidence type="ECO:0000313" key="3">
    <source>
        <dbReference type="EMBL" id="GIX91560.1"/>
    </source>
</evidence>
<accession>A0AAV4P4S5</accession>
<dbReference type="PANTHER" id="PTHR16305">
    <property type="entry name" value="TESTICULAR SOLUBLE ADENYLYL CYCLASE"/>
    <property type="match status" value="1"/>
</dbReference>
<evidence type="ECO:0000256" key="1">
    <source>
        <dbReference type="ARBA" id="ARBA00022741"/>
    </source>
</evidence>
<dbReference type="GO" id="GO:0004016">
    <property type="term" value="F:adenylate cyclase activity"/>
    <property type="evidence" value="ECO:0007669"/>
    <property type="project" value="TreeGrafter"/>
</dbReference>
<dbReference type="PANTHER" id="PTHR16305:SF28">
    <property type="entry name" value="GUANYLATE CYCLASE DOMAIN-CONTAINING PROTEIN"/>
    <property type="match status" value="1"/>
</dbReference>
<sequence>MDEYSWQFLRQLVEEGNFVLIITLQEGYEKPSVSASLIYLKAYTMIKTEGSSEDYYGSLICWFLGVKAVHKELFFYLKEKTKGDTQLLQEVLLSPAVTNFTTVVPFKNLGEDVEKNYYVLEFSGTDDRNSDDILACDKKPGVDIRKMQIPSDVDDVVKDSFNYLTLQDRLLLKRAAILGLVFDQHVLEIVSHGLTSGQVSQTINNLLLKHILSFACTSGVLLEKLPARDPFKHLECYNVCFCSKVAAKSIFRNSQVPHTHVGPYDQLRFRTKTFRLCILSYMTKEQYKNMRLEVLNELEMNGLYCITCRIKRSESIQMEMSMGDMRCAPLQMDLKQCACLEKRPVAYQRLATIHLAHGNQIQSTYYTKKRAQSSNDIGYPIEALIYASHAESMLPAGPTDSSKETFGDDESFFDLVVLRASILRTKANAAFILGNYYYAAFYIQQALSLFDMDTVYLHGIFSPKEFKDILKRYPLLQAESITSTIGLLSRTYLYAGKFDLAMKVLQTEFVTLSYYPLDFVQILQFMISLYLCQRLKKPKRKFKKLESNLIGICHQRLQKYDVTLNPLDIRYISAAYITVINMNVRKGILSKVEELVSEAMKFLAYINDQKNMPVIYINLVFVYLCDNRYFECFQALKKLKGFEMTCNSDVWTLYHALLLYVMIHKFNDVESIKENDKDTAVECFEFITFWMEHWALLFQTDIAFYVSVVSALWCLKVVEKMEWPQASLYFKRCSRLATTLLDKLHFHSQWSVAGILIFCRLRISQEDRQADGPMYLATKNFIMARLEKMNKIIRHHFPIFQKKYEILKYDICNLDPKDMLHVF</sequence>
<keyword evidence="1" id="KW-0547">Nucleotide-binding</keyword>
<proteinExistence type="predicted"/>
<keyword evidence="2" id="KW-0067">ATP-binding</keyword>
<reference evidence="3 4" key="1">
    <citation type="submission" date="2021-06" db="EMBL/GenBank/DDBJ databases">
        <title>Caerostris darwini draft genome.</title>
        <authorList>
            <person name="Kono N."/>
            <person name="Arakawa K."/>
        </authorList>
    </citation>
    <scope>NUCLEOTIDE SEQUENCE [LARGE SCALE GENOMIC DNA]</scope>
</reference>
<organism evidence="3 4">
    <name type="scientific">Caerostris darwini</name>
    <dbReference type="NCBI Taxonomy" id="1538125"/>
    <lineage>
        <taxon>Eukaryota</taxon>
        <taxon>Metazoa</taxon>
        <taxon>Ecdysozoa</taxon>
        <taxon>Arthropoda</taxon>
        <taxon>Chelicerata</taxon>
        <taxon>Arachnida</taxon>
        <taxon>Araneae</taxon>
        <taxon>Araneomorphae</taxon>
        <taxon>Entelegynae</taxon>
        <taxon>Araneoidea</taxon>
        <taxon>Araneidae</taxon>
        <taxon>Caerostris</taxon>
    </lineage>
</organism>
<keyword evidence="4" id="KW-1185">Reference proteome</keyword>
<dbReference type="GO" id="GO:0005737">
    <property type="term" value="C:cytoplasm"/>
    <property type="evidence" value="ECO:0007669"/>
    <property type="project" value="TreeGrafter"/>
</dbReference>
<protein>
    <submittedName>
        <fullName evidence="3">Uncharacterized protein</fullName>
    </submittedName>
</protein>
<dbReference type="GO" id="GO:0005524">
    <property type="term" value="F:ATP binding"/>
    <property type="evidence" value="ECO:0007669"/>
    <property type="project" value="UniProtKB-KW"/>
</dbReference>
<dbReference type="AlphaFoldDB" id="A0AAV4P4S5"/>
<dbReference type="Proteomes" id="UP001054837">
    <property type="component" value="Unassembled WGS sequence"/>
</dbReference>
<evidence type="ECO:0000256" key="2">
    <source>
        <dbReference type="ARBA" id="ARBA00022840"/>
    </source>
</evidence>
<evidence type="ECO:0000313" key="4">
    <source>
        <dbReference type="Proteomes" id="UP001054837"/>
    </source>
</evidence>
<comment type="caution">
    <text evidence="3">The sequence shown here is derived from an EMBL/GenBank/DDBJ whole genome shotgun (WGS) entry which is preliminary data.</text>
</comment>
<dbReference type="EMBL" id="BPLQ01002332">
    <property type="protein sequence ID" value="GIX91560.1"/>
    <property type="molecule type" value="Genomic_DNA"/>
</dbReference>